<keyword evidence="2" id="KW-1185">Reference proteome</keyword>
<dbReference type="GO" id="GO:0006397">
    <property type="term" value="P:mRNA processing"/>
    <property type="evidence" value="ECO:0007669"/>
    <property type="project" value="InterPro"/>
</dbReference>
<dbReference type="PANTHER" id="PTHR44917:SF1">
    <property type="entry name" value="PROTEIN HIGH CHLOROPHYLL FLUORESCENT 107"/>
    <property type="match status" value="1"/>
</dbReference>
<dbReference type="InterPro" id="IPR003107">
    <property type="entry name" value="HAT"/>
</dbReference>
<dbReference type="AlphaFoldDB" id="A0AAV1HUS1"/>
<evidence type="ECO:0000313" key="2">
    <source>
        <dbReference type="Proteomes" id="UP001314263"/>
    </source>
</evidence>
<name>A0AAV1HUS1_9CHLO</name>
<evidence type="ECO:0000313" key="1">
    <source>
        <dbReference type="EMBL" id="CAK0746571.1"/>
    </source>
</evidence>
<dbReference type="Proteomes" id="UP001314263">
    <property type="component" value="Unassembled WGS sequence"/>
</dbReference>
<dbReference type="EMBL" id="CAUYUE010000002">
    <property type="protein sequence ID" value="CAK0746571.1"/>
    <property type="molecule type" value="Genomic_DNA"/>
</dbReference>
<comment type="caution">
    <text evidence="1">The sequence shown here is derived from an EMBL/GenBank/DDBJ whole genome shotgun (WGS) entry which is preliminary data.</text>
</comment>
<accession>A0AAV1HUS1</accession>
<dbReference type="GO" id="GO:0003729">
    <property type="term" value="F:mRNA binding"/>
    <property type="evidence" value="ECO:0007669"/>
    <property type="project" value="InterPro"/>
</dbReference>
<dbReference type="SUPFAM" id="SSF48452">
    <property type="entry name" value="TPR-like"/>
    <property type="match status" value="1"/>
</dbReference>
<dbReference type="InterPro" id="IPR011990">
    <property type="entry name" value="TPR-like_helical_dom_sf"/>
</dbReference>
<dbReference type="PANTHER" id="PTHR44917">
    <property type="entry name" value="PROTEIN HIGH CHLOROPHYLL FLUORESCENT 107"/>
    <property type="match status" value="1"/>
</dbReference>
<dbReference type="GO" id="GO:0003727">
    <property type="term" value="F:single-stranded RNA binding"/>
    <property type="evidence" value="ECO:0007669"/>
    <property type="project" value="TreeGrafter"/>
</dbReference>
<protein>
    <submittedName>
        <fullName evidence="1">Uncharacterized protein</fullName>
    </submittedName>
</protein>
<dbReference type="GO" id="GO:0006417">
    <property type="term" value="P:regulation of translation"/>
    <property type="evidence" value="ECO:0007669"/>
    <property type="project" value="TreeGrafter"/>
</dbReference>
<dbReference type="Gene3D" id="1.25.40.10">
    <property type="entry name" value="Tetratricopeptide repeat domain"/>
    <property type="match status" value="1"/>
</dbReference>
<dbReference type="InterPro" id="IPR044624">
    <property type="entry name" value="Mbb1-like"/>
</dbReference>
<gene>
    <name evidence="1" type="ORF">CVIRNUC_001702</name>
</gene>
<organism evidence="1 2">
    <name type="scientific">Coccomyxa viridis</name>
    <dbReference type="NCBI Taxonomy" id="1274662"/>
    <lineage>
        <taxon>Eukaryota</taxon>
        <taxon>Viridiplantae</taxon>
        <taxon>Chlorophyta</taxon>
        <taxon>core chlorophytes</taxon>
        <taxon>Trebouxiophyceae</taxon>
        <taxon>Trebouxiophyceae incertae sedis</taxon>
        <taxon>Coccomyxaceae</taxon>
        <taxon>Coccomyxa</taxon>
    </lineage>
</organism>
<reference evidence="1 2" key="1">
    <citation type="submission" date="2023-10" db="EMBL/GenBank/DDBJ databases">
        <authorList>
            <person name="Maclean D."/>
            <person name="Macfadyen A."/>
        </authorList>
    </citation>
    <scope>NUCLEOTIDE SEQUENCE [LARGE SCALE GENOMIC DNA]</scope>
</reference>
<proteinExistence type="predicted"/>
<sequence>MLCKNTSTGSVNSGLHRQRAKSLYGLRKSGPPLRGFTGETSSCNARCIIKYASALELARSQEYMAAREAFQECVQMCPDLVQAWVSWAQFEKRAQQGSVGDHLQRCRSVLQRGLTLNPNNAKLCQAWGLLELQRGNVLAAVLLLERCVASDPRCSPVLKWKPVKVAQQAVASRRLRAIQMVRSTDTNSFA</sequence>
<dbReference type="SMART" id="SM00386">
    <property type="entry name" value="HAT"/>
    <property type="match status" value="2"/>
</dbReference>